<dbReference type="FunCoup" id="A0A2J7RTH7">
    <property type="interactions" value="956"/>
</dbReference>
<dbReference type="EMBL" id="NEVH01000003">
    <property type="protein sequence ID" value="PNF44129.1"/>
    <property type="molecule type" value="Genomic_DNA"/>
</dbReference>
<reference evidence="15 16" key="1">
    <citation type="submission" date="2017-12" db="EMBL/GenBank/DDBJ databases">
        <title>Hemimetabolous genomes reveal molecular basis of termite eusociality.</title>
        <authorList>
            <person name="Harrison M.C."/>
            <person name="Jongepier E."/>
            <person name="Robertson H.M."/>
            <person name="Arning N."/>
            <person name="Bitard-Feildel T."/>
            <person name="Chao H."/>
            <person name="Childers C.P."/>
            <person name="Dinh H."/>
            <person name="Doddapaneni H."/>
            <person name="Dugan S."/>
            <person name="Gowin J."/>
            <person name="Greiner C."/>
            <person name="Han Y."/>
            <person name="Hu H."/>
            <person name="Hughes D.S.T."/>
            <person name="Huylmans A.-K."/>
            <person name="Kemena C."/>
            <person name="Kremer L.P.M."/>
            <person name="Lee S.L."/>
            <person name="Lopez-Ezquerra A."/>
            <person name="Mallet L."/>
            <person name="Monroy-Kuhn J.M."/>
            <person name="Moser A."/>
            <person name="Murali S.C."/>
            <person name="Muzny D.M."/>
            <person name="Otani S."/>
            <person name="Piulachs M.-D."/>
            <person name="Poelchau M."/>
            <person name="Qu J."/>
            <person name="Schaub F."/>
            <person name="Wada-Katsumata A."/>
            <person name="Worley K.C."/>
            <person name="Xie Q."/>
            <person name="Ylla G."/>
            <person name="Poulsen M."/>
            <person name="Gibbs R.A."/>
            <person name="Schal C."/>
            <person name="Richards S."/>
            <person name="Belles X."/>
            <person name="Korb J."/>
            <person name="Bornberg-Bauer E."/>
        </authorList>
    </citation>
    <scope>NUCLEOTIDE SEQUENCE [LARGE SCALE GENOMIC DNA]</scope>
    <source>
        <tissue evidence="15">Whole body</tissue>
    </source>
</reference>
<feature type="region of interest" description="Disordered" evidence="12">
    <location>
        <begin position="932"/>
        <end position="970"/>
    </location>
</feature>
<dbReference type="InParanoid" id="A0A2J7RTH7"/>
<dbReference type="GO" id="GO:0000122">
    <property type="term" value="P:negative regulation of transcription by RNA polymerase II"/>
    <property type="evidence" value="ECO:0007669"/>
    <property type="project" value="UniProtKB-ARBA"/>
</dbReference>
<dbReference type="SUPFAM" id="SSF57667">
    <property type="entry name" value="beta-beta-alpha zinc fingers"/>
    <property type="match status" value="4"/>
</dbReference>
<evidence type="ECO:0000259" key="13">
    <source>
        <dbReference type="PROSITE" id="PS50071"/>
    </source>
</evidence>
<dbReference type="SMART" id="SM00389">
    <property type="entry name" value="HOX"/>
    <property type="match status" value="1"/>
</dbReference>
<feature type="compositionally biased region" description="Low complexity" evidence="12">
    <location>
        <begin position="799"/>
        <end position="813"/>
    </location>
</feature>
<feature type="domain" description="C2H2-type" evidence="14">
    <location>
        <begin position="1049"/>
        <end position="1076"/>
    </location>
</feature>
<name>A0A2J7RTH7_9NEOP</name>
<dbReference type="GO" id="GO:0005634">
    <property type="term" value="C:nucleus"/>
    <property type="evidence" value="ECO:0007669"/>
    <property type="project" value="UniProtKB-SubCell"/>
</dbReference>
<feature type="compositionally biased region" description="Basic and acidic residues" evidence="12">
    <location>
        <begin position="943"/>
        <end position="955"/>
    </location>
</feature>
<feature type="compositionally biased region" description="Low complexity" evidence="12">
    <location>
        <begin position="271"/>
        <end position="295"/>
    </location>
</feature>
<dbReference type="OrthoDB" id="7491548at2759"/>
<dbReference type="Pfam" id="PF00046">
    <property type="entry name" value="Homeodomain"/>
    <property type="match status" value="1"/>
</dbReference>
<evidence type="ECO:0000256" key="1">
    <source>
        <dbReference type="ARBA" id="ARBA00004123"/>
    </source>
</evidence>
<dbReference type="GO" id="GO:0008270">
    <property type="term" value="F:zinc ion binding"/>
    <property type="evidence" value="ECO:0007669"/>
    <property type="project" value="UniProtKB-KW"/>
</dbReference>
<keyword evidence="7 10" id="KW-0371">Homeobox</keyword>
<keyword evidence="4 9" id="KW-0863">Zinc-finger</keyword>
<feature type="region of interest" description="Disordered" evidence="12">
    <location>
        <begin position="594"/>
        <end position="639"/>
    </location>
</feature>
<feature type="compositionally biased region" description="Basic and acidic residues" evidence="12">
    <location>
        <begin position="445"/>
        <end position="455"/>
    </location>
</feature>
<feature type="domain" description="C2H2-type" evidence="14">
    <location>
        <begin position="211"/>
        <end position="230"/>
    </location>
</feature>
<dbReference type="InterPro" id="IPR051574">
    <property type="entry name" value="ZnF_E-box_Homeobox"/>
</dbReference>
<feature type="compositionally biased region" description="Basic and acidic residues" evidence="12">
    <location>
        <begin position="389"/>
        <end position="398"/>
    </location>
</feature>
<evidence type="ECO:0000256" key="10">
    <source>
        <dbReference type="PROSITE-ProRule" id="PRU00108"/>
    </source>
</evidence>
<keyword evidence="8 10" id="KW-0539">Nucleus</keyword>
<evidence type="ECO:0000313" key="16">
    <source>
        <dbReference type="Proteomes" id="UP000235965"/>
    </source>
</evidence>
<dbReference type="PROSITE" id="PS00028">
    <property type="entry name" value="ZINC_FINGER_C2H2_1"/>
    <property type="match status" value="5"/>
</dbReference>
<evidence type="ECO:0000256" key="4">
    <source>
        <dbReference type="ARBA" id="ARBA00022771"/>
    </source>
</evidence>
<dbReference type="Proteomes" id="UP000235965">
    <property type="component" value="Unassembled WGS sequence"/>
</dbReference>
<evidence type="ECO:0000256" key="5">
    <source>
        <dbReference type="ARBA" id="ARBA00022833"/>
    </source>
</evidence>
<feature type="domain" description="C2H2-type" evidence="14">
    <location>
        <begin position="545"/>
        <end position="570"/>
    </location>
</feature>
<gene>
    <name evidence="15" type="ORF">B7P43_G03183</name>
</gene>
<dbReference type="GO" id="GO:0000978">
    <property type="term" value="F:RNA polymerase II cis-regulatory region sequence-specific DNA binding"/>
    <property type="evidence" value="ECO:0007669"/>
    <property type="project" value="TreeGrafter"/>
</dbReference>
<sequence>MVARGASMFGCYDSYSYRLWSLANVWSHLPLPAAGLGKAISPGSGVDGVGGGAGGAGTPGIGTDYFIKCPQCHKGYPGFQALKEHVESSHPPPSHLGGGDDVVSQPTSPVGSPAPNSSAPGVGYACSQCNTSFLHKDQLEQHELVHSPNAQVSCKVCNKTFANVYRLQRHMISHDESAVLRKFKCPECEKAFKFKHHLKEHIRIHSGEKPFECANCGKRFSHSGSYSSHMTSKKCLVMNLKVGRGGRGGPNSLLDKCPPHHRGAGHASKRSLTNNSPLNSNTSNATTSSNMTNNTFPPILPKYGDTFLSAVTPRIPSRYSTSHPHPPTPSLHPFYMAVAPTMHLNPNPNSGINSYKLPASLSNLLEHLTTSSPPHQPRLSIAECDKRMDEAVEQEKGNETANNTQNQEKKDDGGGKDTKKAAEVKEEHEDEGATDMSAPEGQYGRQDETGERESPIARSGSRNSPGCGSNSGDLEAVKRILETVNATVTKQFLEANMQKLTSSTSSGSGCPSIASASSPTGNGTESNVPEFHKKSSEFSSLYDLLSCRHCQKKFRSPIDLHQHERYLCEHGAGDRRSEGLAAKLEDAVTVKTEEMSLNGGCSGSEDGDDADGQISGKEPATEEDEYEAESVTTTDQVSEDGRKVRVRSLIADEQLAILKGHYSLNPRPKKDELARIADKIGFSVRVVQVWFQNTRARDRREGRLVHVPYVPLATVPVFPPVSLVPSSQPSHLQTMNVGHYTTTSPPLCPPSGAEQPLDLSTKKTQRSLASTPSSSPLRPTSATAHSDSGEDVGCAMNLSRKSSSSRSPTPNSSAMLAAPFRQLLPFHQSHYPHSSCSSSSIADFRRTPSPMSSGNLQQHIEGLSNGIANGSKLARILAQPPVTASHRMVSGLTNGINGSTVGLAPVERLMYRADLHVTSRSPLPLFNQQHLENGRACSSSPSSDKRSWKQGHLDGGDTTDEADDSGCVGGGNQEIDHALLMMDEDGSSPNKRHKLSPALNKGLLTGFGGITGLDGEGEGQFICDQCDKAFSKQSSLARHKYEHSGQRPHKCDVCTKAFKHKHHLTEHKRLHSGEKPFQCTKCFKRFSHSGSYSQHMNHRYSYCKPYRE</sequence>
<dbReference type="SUPFAM" id="SSF46689">
    <property type="entry name" value="Homeodomain-like"/>
    <property type="match status" value="1"/>
</dbReference>
<feature type="compositionally biased region" description="Polar residues" evidence="12">
    <location>
        <begin position="104"/>
        <end position="119"/>
    </location>
</feature>
<accession>A0A2J7RTH7</accession>
<dbReference type="FunFam" id="3.30.160.60:FF:000744">
    <property type="entry name" value="zinc finger E-box-binding homeobox 1"/>
    <property type="match status" value="1"/>
</dbReference>
<keyword evidence="3" id="KW-0677">Repeat</keyword>
<evidence type="ECO:0000256" key="11">
    <source>
        <dbReference type="RuleBase" id="RU000682"/>
    </source>
</evidence>
<feature type="region of interest" description="Disordered" evidence="12">
    <location>
        <begin position="501"/>
        <end position="530"/>
    </location>
</feature>
<feature type="domain" description="C2H2-type" evidence="14">
    <location>
        <begin position="1021"/>
        <end position="1048"/>
    </location>
</feature>
<feature type="domain" description="C2H2-type" evidence="14">
    <location>
        <begin position="152"/>
        <end position="174"/>
    </location>
</feature>
<dbReference type="PANTHER" id="PTHR24391">
    <property type="entry name" value="HISTONE H4 TRANSCRIPTION FACTOR-RELATED"/>
    <property type="match status" value="1"/>
</dbReference>
<dbReference type="Pfam" id="PF13894">
    <property type="entry name" value="zf-C2H2_4"/>
    <property type="match status" value="1"/>
</dbReference>
<dbReference type="InterPro" id="IPR013087">
    <property type="entry name" value="Znf_C2H2_type"/>
</dbReference>
<keyword evidence="2" id="KW-0479">Metal-binding</keyword>
<dbReference type="PROSITE" id="PS50157">
    <property type="entry name" value="ZINC_FINGER_C2H2_2"/>
    <property type="match status" value="8"/>
</dbReference>
<feature type="region of interest" description="Disordered" evidence="12">
    <location>
        <begin position="725"/>
        <end position="813"/>
    </location>
</feature>
<evidence type="ECO:0000256" key="12">
    <source>
        <dbReference type="SAM" id="MobiDB-lite"/>
    </source>
</evidence>
<feature type="domain" description="Homeobox" evidence="13">
    <location>
        <begin position="641"/>
        <end position="701"/>
    </location>
</feature>
<keyword evidence="5" id="KW-0862">Zinc</keyword>
<feature type="region of interest" description="Disordered" evidence="12">
    <location>
        <begin position="85"/>
        <end position="119"/>
    </location>
</feature>
<feature type="compositionally biased region" description="Polar residues" evidence="12">
    <location>
        <begin position="460"/>
        <end position="471"/>
    </location>
</feature>
<evidence type="ECO:0008006" key="17">
    <source>
        <dbReference type="Google" id="ProtNLM"/>
    </source>
</evidence>
<dbReference type="PROSITE" id="PS50071">
    <property type="entry name" value="HOMEOBOX_2"/>
    <property type="match status" value="1"/>
</dbReference>
<feature type="compositionally biased region" description="Basic residues" evidence="12">
    <location>
        <begin position="259"/>
        <end position="269"/>
    </location>
</feature>
<evidence type="ECO:0000256" key="9">
    <source>
        <dbReference type="PROSITE-ProRule" id="PRU00042"/>
    </source>
</evidence>
<dbReference type="InterPro" id="IPR009057">
    <property type="entry name" value="Homeodomain-like_sf"/>
</dbReference>
<dbReference type="PANTHER" id="PTHR24391:SF27">
    <property type="entry name" value="ZINC FINGER PROTEIN 1"/>
    <property type="match status" value="1"/>
</dbReference>
<feature type="domain" description="C2H2-type" evidence="14">
    <location>
        <begin position="124"/>
        <end position="151"/>
    </location>
</feature>
<evidence type="ECO:0000256" key="7">
    <source>
        <dbReference type="ARBA" id="ARBA00023155"/>
    </source>
</evidence>
<dbReference type="Gene3D" id="3.30.160.60">
    <property type="entry name" value="Classic Zinc Finger"/>
    <property type="match status" value="6"/>
</dbReference>
<evidence type="ECO:0000256" key="8">
    <source>
        <dbReference type="ARBA" id="ARBA00023242"/>
    </source>
</evidence>
<dbReference type="Gene3D" id="1.10.10.60">
    <property type="entry name" value="Homeodomain-like"/>
    <property type="match status" value="1"/>
</dbReference>
<evidence type="ECO:0000313" key="15">
    <source>
        <dbReference type="EMBL" id="PNF44129.1"/>
    </source>
</evidence>
<dbReference type="Pfam" id="PF13912">
    <property type="entry name" value="zf-C2H2_6"/>
    <property type="match status" value="2"/>
</dbReference>
<dbReference type="InterPro" id="IPR001356">
    <property type="entry name" value="HD"/>
</dbReference>
<feature type="domain" description="C2H2-type" evidence="14">
    <location>
        <begin position="183"/>
        <end position="210"/>
    </location>
</feature>
<keyword evidence="6 10" id="KW-0238">DNA-binding</keyword>
<dbReference type="GO" id="GO:0000981">
    <property type="term" value="F:DNA-binding transcription factor activity, RNA polymerase II-specific"/>
    <property type="evidence" value="ECO:0007669"/>
    <property type="project" value="TreeGrafter"/>
</dbReference>
<evidence type="ECO:0000256" key="2">
    <source>
        <dbReference type="ARBA" id="ARBA00022723"/>
    </source>
</evidence>
<dbReference type="FunFam" id="3.30.160.60:FF:000145">
    <property type="entry name" value="Zinc finger protein 574"/>
    <property type="match status" value="2"/>
</dbReference>
<feature type="compositionally biased region" description="Polar residues" evidence="12">
    <location>
        <begin position="731"/>
        <end position="745"/>
    </location>
</feature>
<dbReference type="FunFam" id="3.30.160.60:FF:000013">
    <property type="entry name" value="Putative zinc finger E-box-binding homeobox 2"/>
    <property type="match status" value="2"/>
</dbReference>
<evidence type="ECO:0000256" key="6">
    <source>
        <dbReference type="ARBA" id="ARBA00023125"/>
    </source>
</evidence>
<feature type="region of interest" description="Disordered" evidence="12">
    <location>
        <begin position="247"/>
        <end position="297"/>
    </location>
</feature>
<dbReference type="STRING" id="105785.A0A2J7RTH7"/>
<comment type="subcellular location">
    <subcellularLocation>
        <location evidence="1 10 11">Nucleus</location>
    </subcellularLocation>
</comment>
<feature type="compositionally biased region" description="Low complexity" evidence="12">
    <location>
        <begin position="766"/>
        <end position="784"/>
    </location>
</feature>
<organism evidence="15 16">
    <name type="scientific">Cryptotermes secundus</name>
    <dbReference type="NCBI Taxonomy" id="105785"/>
    <lineage>
        <taxon>Eukaryota</taxon>
        <taxon>Metazoa</taxon>
        <taxon>Ecdysozoa</taxon>
        <taxon>Arthropoda</taxon>
        <taxon>Hexapoda</taxon>
        <taxon>Insecta</taxon>
        <taxon>Pterygota</taxon>
        <taxon>Neoptera</taxon>
        <taxon>Polyneoptera</taxon>
        <taxon>Dictyoptera</taxon>
        <taxon>Blattodea</taxon>
        <taxon>Blattoidea</taxon>
        <taxon>Termitoidae</taxon>
        <taxon>Kalotermitidae</taxon>
        <taxon>Cryptotermitinae</taxon>
        <taxon>Cryptotermes</taxon>
    </lineage>
</organism>
<protein>
    <recommendedName>
        <fullName evidence="17">Zinc finger protein 1</fullName>
    </recommendedName>
</protein>
<evidence type="ECO:0000256" key="3">
    <source>
        <dbReference type="ARBA" id="ARBA00022737"/>
    </source>
</evidence>
<comment type="caution">
    <text evidence="15">The sequence shown here is derived from an EMBL/GenBank/DDBJ whole genome shotgun (WGS) entry which is preliminary data.</text>
</comment>
<feature type="compositionally biased region" description="Basic and acidic residues" evidence="12">
    <location>
        <begin position="407"/>
        <end position="427"/>
    </location>
</feature>
<proteinExistence type="predicted"/>
<feature type="domain" description="C2H2-type" evidence="14">
    <location>
        <begin position="1077"/>
        <end position="1105"/>
    </location>
</feature>
<feature type="DNA-binding region" description="Homeobox" evidence="10">
    <location>
        <begin position="643"/>
        <end position="702"/>
    </location>
</feature>
<feature type="compositionally biased region" description="Low complexity" evidence="12">
    <location>
        <begin position="501"/>
        <end position="519"/>
    </location>
</feature>
<dbReference type="SMART" id="SM00355">
    <property type="entry name" value="ZnF_C2H2"/>
    <property type="match status" value="9"/>
</dbReference>
<evidence type="ECO:0000259" key="14">
    <source>
        <dbReference type="PROSITE" id="PS50157"/>
    </source>
</evidence>
<keyword evidence="16" id="KW-1185">Reference proteome</keyword>
<dbReference type="AlphaFoldDB" id="A0A2J7RTH7"/>
<dbReference type="InterPro" id="IPR036236">
    <property type="entry name" value="Znf_C2H2_sf"/>
</dbReference>
<dbReference type="Pfam" id="PF00096">
    <property type="entry name" value="zf-C2H2"/>
    <property type="match status" value="2"/>
</dbReference>
<feature type="region of interest" description="Disordered" evidence="12">
    <location>
        <begin position="389"/>
        <end position="471"/>
    </location>
</feature>
<dbReference type="CDD" id="cd00086">
    <property type="entry name" value="homeodomain"/>
    <property type="match status" value="1"/>
</dbReference>